<dbReference type="InterPro" id="IPR036179">
    <property type="entry name" value="Ig-like_dom_sf"/>
</dbReference>
<name>A0A0L7LU26_OPEBR</name>
<dbReference type="AlphaFoldDB" id="A0A0L7LU26"/>
<feature type="domain" description="Ig-like" evidence="1">
    <location>
        <begin position="18"/>
        <end position="193"/>
    </location>
</feature>
<gene>
    <name evidence="2" type="ORF">OBRU01_01398</name>
</gene>
<dbReference type="Proteomes" id="UP000037510">
    <property type="component" value="Unassembled WGS sequence"/>
</dbReference>
<evidence type="ECO:0000259" key="1">
    <source>
        <dbReference type="PROSITE" id="PS50835"/>
    </source>
</evidence>
<feature type="domain" description="Ig-like" evidence="1">
    <location>
        <begin position="210"/>
        <end position="279"/>
    </location>
</feature>
<dbReference type="InterPro" id="IPR037448">
    <property type="entry name" value="Zig-8"/>
</dbReference>
<feature type="non-terminal residue" evidence="2">
    <location>
        <position position="447"/>
    </location>
</feature>
<dbReference type="PROSITE" id="PS50835">
    <property type="entry name" value="IG_LIKE"/>
    <property type="match status" value="2"/>
</dbReference>
<sequence length="447" mass="48358">LGPLPGVNIPEGLRPERPYFDDVSPRNVTSVVGQVAVLRCRAKHIGNRTRDLHILTSHIFTYTGDARFSVLHPEPSDDWDLKIDYVQPRDAGVYECQINTEPKINMAVILSVEGCVCCSGCGEHMGLARRVREERKHDIAHLLCERALVAALERVRALTEGGTTSKLLVTKASLTDSGNYTCVPSNAHPASVSVHVLNGECEIISTTSKPFVTKVSLTDSGNYTCVPSNAHPASVSVHVLNGECEIISTTSKLFVTKASLTDSGNYTCVPSNAHPASVSVHVLYGECEIISTTSKLFVTKASLTDSGNYTCVPSNAHPASVSVYVLNGECEIIISTTNSSSQRHLSPRVATTHVCRATHTLLLCLCTYSMVSVKSLVPPPTPRHQGVSHRQWQLHMCAEQRTPCLCVCARAQWRAPSSDADEQPSLVIPDVAAELCTGHLPRLVHGL</sequence>
<comment type="caution">
    <text evidence="2">The sequence shown here is derived from an EMBL/GenBank/DDBJ whole genome shotgun (WGS) entry which is preliminary data.</text>
</comment>
<dbReference type="EMBL" id="JTDY01000082">
    <property type="protein sequence ID" value="KOB78983.1"/>
    <property type="molecule type" value="Genomic_DNA"/>
</dbReference>
<dbReference type="STRING" id="104452.A0A0L7LU26"/>
<dbReference type="InterPro" id="IPR003599">
    <property type="entry name" value="Ig_sub"/>
</dbReference>
<dbReference type="Gene3D" id="2.60.40.10">
    <property type="entry name" value="Immunoglobulins"/>
    <property type="match status" value="4"/>
</dbReference>
<evidence type="ECO:0000313" key="2">
    <source>
        <dbReference type="EMBL" id="KOB78983.1"/>
    </source>
</evidence>
<accession>A0A0L7LU26</accession>
<evidence type="ECO:0000313" key="3">
    <source>
        <dbReference type="Proteomes" id="UP000037510"/>
    </source>
</evidence>
<dbReference type="InterPro" id="IPR013783">
    <property type="entry name" value="Ig-like_fold"/>
</dbReference>
<proteinExistence type="predicted"/>
<keyword evidence="3" id="KW-1185">Reference proteome</keyword>
<dbReference type="GO" id="GO:0050808">
    <property type="term" value="P:synapse organization"/>
    <property type="evidence" value="ECO:0007669"/>
    <property type="project" value="TreeGrafter"/>
</dbReference>
<reference evidence="2 3" key="1">
    <citation type="journal article" date="2015" name="Genome Biol. Evol.">
        <title>The genome of winter moth (Operophtera brumata) provides a genomic perspective on sexual dimorphism and phenology.</title>
        <authorList>
            <person name="Derks M.F."/>
            <person name="Smit S."/>
            <person name="Salis L."/>
            <person name="Schijlen E."/>
            <person name="Bossers A."/>
            <person name="Mateman C."/>
            <person name="Pijl A.S."/>
            <person name="de Ridder D."/>
            <person name="Groenen M.A."/>
            <person name="Visser M.E."/>
            <person name="Megens H.J."/>
        </authorList>
    </citation>
    <scope>NUCLEOTIDE SEQUENCE [LARGE SCALE GENOMIC DNA]</scope>
    <source>
        <strain evidence="2">WM2013NL</strain>
        <tissue evidence="2">Head and thorax</tissue>
    </source>
</reference>
<dbReference type="Pfam" id="PF13895">
    <property type="entry name" value="Ig_2"/>
    <property type="match status" value="1"/>
</dbReference>
<dbReference type="PANTHER" id="PTHR23279:SF6">
    <property type="entry name" value="DEFECTIVE PROBOSCIS EXTENSION RESPONSE 7, ISOFORM F"/>
    <property type="match status" value="1"/>
</dbReference>
<dbReference type="InterPro" id="IPR007110">
    <property type="entry name" value="Ig-like_dom"/>
</dbReference>
<protein>
    <submittedName>
        <fullName evidence="2">Dpr7, isoform G</fullName>
    </submittedName>
</protein>
<dbReference type="SUPFAM" id="SSF48726">
    <property type="entry name" value="Immunoglobulin"/>
    <property type="match status" value="3"/>
</dbReference>
<feature type="non-terminal residue" evidence="2">
    <location>
        <position position="1"/>
    </location>
</feature>
<organism evidence="2 3">
    <name type="scientific">Operophtera brumata</name>
    <name type="common">Winter moth</name>
    <name type="synonym">Phalaena brumata</name>
    <dbReference type="NCBI Taxonomy" id="104452"/>
    <lineage>
        <taxon>Eukaryota</taxon>
        <taxon>Metazoa</taxon>
        <taxon>Ecdysozoa</taxon>
        <taxon>Arthropoda</taxon>
        <taxon>Hexapoda</taxon>
        <taxon>Insecta</taxon>
        <taxon>Pterygota</taxon>
        <taxon>Neoptera</taxon>
        <taxon>Endopterygota</taxon>
        <taxon>Lepidoptera</taxon>
        <taxon>Glossata</taxon>
        <taxon>Ditrysia</taxon>
        <taxon>Geometroidea</taxon>
        <taxon>Geometridae</taxon>
        <taxon>Larentiinae</taxon>
        <taxon>Operophtera</taxon>
    </lineage>
</organism>
<dbReference type="GO" id="GO:0032589">
    <property type="term" value="C:neuron projection membrane"/>
    <property type="evidence" value="ECO:0007669"/>
    <property type="project" value="TreeGrafter"/>
</dbReference>
<dbReference type="SMART" id="SM00409">
    <property type="entry name" value="IG"/>
    <property type="match status" value="3"/>
</dbReference>
<dbReference type="PANTHER" id="PTHR23279">
    <property type="entry name" value="DEFECTIVE PROBOSCIS EXTENSION RESPONSE DPR -RELATED"/>
    <property type="match status" value="1"/>
</dbReference>